<accession>W1V172</accession>
<evidence type="ECO:0000313" key="1">
    <source>
        <dbReference type="EMBL" id="ETI98709.1"/>
    </source>
</evidence>
<reference evidence="1 2" key="1">
    <citation type="submission" date="2013-12" db="EMBL/GenBank/DDBJ databases">
        <title>A Varibaculum cambriense genome reconstructed from a premature infant gut community with otherwise low bacterial novelty that shifts toward anaerobic metabolism during the third week of life.</title>
        <authorList>
            <person name="Brown C.T."/>
            <person name="Sharon I."/>
            <person name="Thomas B.C."/>
            <person name="Castelle C.J."/>
            <person name="Morowitz M.J."/>
            <person name="Banfield J.F."/>
        </authorList>
    </citation>
    <scope>NUCLEOTIDE SEQUENCE [LARGE SCALE GENOMIC DNA]</scope>
    <source>
        <strain evidence="2">DORA_11</strain>
    </source>
</reference>
<comment type="caution">
    <text evidence="1">The sequence shown here is derived from an EMBL/GenBank/DDBJ whole genome shotgun (WGS) entry which is preliminary data.</text>
</comment>
<name>W1V172_9FIRM</name>
<sequence>MAMATILAYSLPSIFLGEAFRANWSFGKL</sequence>
<dbReference type="EMBL" id="AZMJ01000536">
    <property type="protein sequence ID" value="ETI98709.1"/>
    <property type="molecule type" value="Genomic_DNA"/>
</dbReference>
<evidence type="ECO:0000313" key="2">
    <source>
        <dbReference type="Proteomes" id="UP000018855"/>
    </source>
</evidence>
<protein>
    <submittedName>
        <fullName evidence="1">Uncharacterized protein</fullName>
    </submittedName>
</protein>
<proteinExistence type="predicted"/>
<organism evidence="1 2">
    <name type="scientific">Veillonella dispar DORA_11</name>
    <dbReference type="NCBI Taxonomy" id="1403949"/>
    <lineage>
        <taxon>Bacteria</taxon>
        <taxon>Bacillati</taxon>
        <taxon>Bacillota</taxon>
        <taxon>Negativicutes</taxon>
        <taxon>Veillonellales</taxon>
        <taxon>Veillonellaceae</taxon>
        <taxon>Veillonella</taxon>
    </lineage>
</organism>
<gene>
    <name evidence="1" type="ORF">Q619_VDC00536G0002</name>
</gene>
<dbReference type="AlphaFoldDB" id="W1V172"/>
<dbReference type="Proteomes" id="UP000018855">
    <property type="component" value="Unassembled WGS sequence"/>
</dbReference>
<feature type="non-terminal residue" evidence="1">
    <location>
        <position position="29"/>
    </location>
</feature>